<dbReference type="Gene3D" id="2.60.120.40">
    <property type="match status" value="1"/>
</dbReference>
<evidence type="ECO:0000256" key="1">
    <source>
        <dbReference type="ARBA" id="ARBA00004613"/>
    </source>
</evidence>
<dbReference type="PRINTS" id="PR00007">
    <property type="entry name" value="COMPLEMNTC1Q"/>
</dbReference>
<dbReference type="EMBL" id="CAJHNH020000030">
    <property type="protein sequence ID" value="CAG5114730.1"/>
    <property type="molecule type" value="Genomic_DNA"/>
</dbReference>
<dbReference type="GO" id="GO:0005576">
    <property type="term" value="C:extracellular region"/>
    <property type="evidence" value="ECO:0007669"/>
    <property type="project" value="UniProtKB-SubCell"/>
</dbReference>
<evidence type="ECO:0000256" key="2">
    <source>
        <dbReference type="ARBA" id="ARBA00022525"/>
    </source>
</evidence>
<feature type="domain" description="C1q" evidence="6">
    <location>
        <begin position="86"/>
        <end position="219"/>
    </location>
</feature>
<dbReference type="InterPro" id="IPR001073">
    <property type="entry name" value="C1q_dom"/>
</dbReference>
<keyword evidence="4" id="KW-0175">Coiled coil</keyword>
<proteinExistence type="predicted"/>
<organism evidence="7 8">
    <name type="scientific">Candidula unifasciata</name>
    <dbReference type="NCBI Taxonomy" id="100452"/>
    <lineage>
        <taxon>Eukaryota</taxon>
        <taxon>Metazoa</taxon>
        <taxon>Spiralia</taxon>
        <taxon>Lophotrochozoa</taxon>
        <taxon>Mollusca</taxon>
        <taxon>Gastropoda</taxon>
        <taxon>Heterobranchia</taxon>
        <taxon>Euthyneura</taxon>
        <taxon>Panpulmonata</taxon>
        <taxon>Eupulmonata</taxon>
        <taxon>Stylommatophora</taxon>
        <taxon>Helicina</taxon>
        <taxon>Helicoidea</taxon>
        <taxon>Geomitridae</taxon>
        <taxon>Candidula</taxon>
    </lineage>
</organism>
<keyword evidence="8" id="KW-1185">Reference proteome</keyword>
<dbReference type="Proteomes" id="UP000678393">
    <property type="component" value="Unassembled WGS sequence"/>
</dbReference>
<dbReference type="PANTHER" id="PTHR22923">
    <property type="entry name" value="CEREBELLIN-RELATED"/>
    <property type="match status" value="1"/>
</dbReference>
<dbReference type="PANTHER" id="PTHR22923:SF116">
    <property type="entry name" value="C1Q DOMAIN-CONTAINING PROTEIN"/>
    <property type="match status" value="1"/>
</dbReference>
<dbReference type="PROSITE" id="PS50871">
    <property type="entry name" value="C1Q"/>
    <property type="match status" value="1"/>
</dbReference>
<dbReference type="InterPro" id="IPR008983">
    <property type="entry name" value="Tumour_necrosis_fac-like_dom"/>
</dbReference>
<evidence type="ECO:0000313" key="7">
    <source>
        <dbReference type="EMBL" id="CAG5114730.1"/>
    </source>
</evidence>
<dbReference type="Pfam" id="PF00386">
    <property type="entry name" value="C1q"/>
    <property type="match status" value="1"/>
</dbReference>
<feature type="coiled-coil region" evidence="4">
    <location>
        <begin position="34"/>
        <end position="61"/>
    </location>
</feature>
<keyword evidence="3 5" id="KW-0732">Signal</keyword>
<evidence type="ECO:0000256" key="3">
    <source>
        <dbReference type="ARBA" id="ARBA00022729"/>
    </source>
</evidence>
<evidence type="ECO:0000256" key="5">
    <source>
        <dbReference type="SAM" id="SignalP"/>
    </source>
</evidence>
<dbReference type="InterPro" id="IPR050822">
    <property type="entry name" value="Cerebellin_Synaptic_Org"/>
</dbReference>
<sequence length="219" mass="23961">MFSVGSCNQTYLLLFVLVVMGVASLEAPSACPCEEKFLERIQDLERKVNEMYLDSDKLTTKMLDTIESVDKLLASGVAGVGPLAAKQRQIVSFTVRTSKNLPYLSESEVIKFDDVLVNNGGAYDKHTGIFTSPVSGVYLFSASILSGFNSTIETMITLNGQHDVSRIYSGAFKNRGYGSNTVVLNLRKGDEVSVAVFYGNGNYVHGKWSTFCGTLLETY</sequence>
<dbReference type="SUPFAM" id="SSF49842">
    <property type="entry name" value="TNF-like"/>
    <property type="match status" value="1"/>
</dbReference>
<dbReference type="AlphaFoldDB" id="A0A8S3YIF2"/>
<accession>A0A8S3YIF2</accession>
<feature type="chain" id="PRO_5035924586" description="C1q domain-containing protein" evidence="5">
    <location>
        <begin position="25"/>
        <end position="219"/>
    </location>
</feature>
<keyword evidence="2" id="KW-0964">Secreted</keyword>
<name>A0A8S3YIF2_9EUPU</name>
<feature type="signal peptide" evidence="5">
    <location>
        <begin position="1"/>
        <end position="24"/>
    </location>
</feature>
<gene>
    <name evidence="7" type="ORF">CUNI_LOCUS288</name>
</gene>
<protein>
    <recommendedName>
        <fullName evidence="6">C1q domain-containing protein</fullName>
    </recommendedName>
</protein>
<evidence type="ECO:0000256" key="4">
    <source>
        <dbReference type="SAM" id="Coils"/>
    </source>
</evidence>
<evidence type="ECO:0000259" key="6">
    <source>
        <dbReference type="PROSITE" id="PS50871"/>
    </source>
</evidence>
<comment type="subcellular location">
    <subcellularLocation>
        <location evidence="1">Secreted</location>
    </subcellularLocation>
</comment>
<reference evidence="7" key="1">
    <citation type="submission" date="2021-04" db="EMBL/GenBank/DDBJ databases">
        <authorList>
            <consortium name="Molecular Ecology Group"/>
        </authorList>
    </citation>
    <scope>NUCLEOTIDE SEQUENCE</scope>
</reference>
<comment type="caution">
    <text evidence="7">The sequence shown here is derived from an EMBL/GenBank/DDBJ whole genome shotgun (WGS) entry which is preliminary data.</text>
</comment>
<evidence type="ECO:0000313" key="8">
    <source>
        <dbReference type="Proteomes" id="UP000678393"/>
    </source>
</evidence>
<dbReference type="OrthoDB" id="6126785at2759"/>
<dbReference type="SMART" id="SM00110">
    <property type="entry name" value="C1Q"/>
    <property type="match status" value="1"/>
</dbReference>